<proteinExistence type="inferred from homology"/>
<evidence type="ECO:0000256" key="1">
    <source>
        <dbReference type="ARBA" id="ARBA00005417"/>
    </source>
</evidence>
<dbReference type="RefSeq" id="WP_406700181.1">
    <property type="nucleotide sequence ID" value="NZ_CP155447.1"/>
</dbReference>
<dbReference type="PANTHER" id="PTHR46743">
    <property type="entry name" value="TEICHOIC ACIDS EXPORT ATP-BINDING PROTEIN TAGH"/>
    <property type="match status" value="1"/>
</dbReference>
<protein>
    <submittedName>
        <fullName evidence="7">ABC transporter ATP-binding protein</fullName>
    </submittedName>
</protein>
<dbReference type="InterPro" id="IPR050683">
    <property type="entry name" value="Bact_Polysacc_Export_ATP-bd"/>
</dbReference>
<evidence type="ECO:0000256" key="5">
    <source>
        <dbReference type="SAM" id="MobiDB-lite"/>
    </source>
</evidence>
<evidence type="ECO:0000256" key="4">
    <source>
        <dbReference type="ARBA" id="ARBA00022840"/>
    </source>
</evidence>
<dbReference type="AlphaFoldDB" id="A0AAU7CQR8"/>
<dbReference type="InterPro" id="IPR015860">
    <property type="entry name" value="ABC_transpr_TagH-like"/>
</dbReference>
<accession>A0AAU7CQR8</accession>
<dbReference type="SUPFAM" id="SSF52540">
    <property type="entry name" value="P-loop containing nucleoside triphosphate hydrolases"/>
    <property type="match status" value="1"/>
</dbReference>
<comment type="similarity">
    <text evidence="1">Belongs to the ABC transporter superfamily.</text>
</comment>
<feature type="domain" description="ABC transporter" evidence="6">
    <location>
        <begin position="22"/>
        <end position="262"/>
    </location>
</feature>
<sequence>MNDIVIRAKGLSKRYRIGGPRVRYKTLRESVAAAATAPFRALWSKRPEVGDGDRIWALKDLCFEVERGEVIGVIGRNGAGKSTLLKILSRITRPTEGYADLKGRVGSLLEVGTGFHQELTGLENIYLNGAILGMRRQEINRKLDEIIEFAEVSRFIDTPVKHYSSGMYLRLAFSVAAHLEPEILLVDEVLAVGDVGFQRKCLGKMEDVAAQGRTVLFVSHNLAAIKELCRSSLVLNEGRIDFRGSAVEGLAHYSRGLARNDGEVRVSGTGWRDVRVNGRHDGGVASLAASEPFLVEAQLELDADYTGGNIFCIVDDSSGTMLVHQRLDGETLWSRDLQAGRYRVGVEFPALWLAANLYTLHFKFIGWRTGGGTERHHSERVMLDVTNDVNGVGRALLAPSARWLLSAEPDQGGGERKDRPSVNGRGSSLLACEDH</sequence>
<dbReference type="InterPro" id="IPR003439">
    <property type="entry name" value="ABC_transporter-like_ATP-bd"/>
</dbReference>
<keyword evidence="4 7" id="KW-0067">ATP-binding</keyword>
<evidence type="ECO:0000259" key="6">
    <source>
        <dbReference type="PROSITE" id="PS50893"/>
    </source>
</evidence>
<keyword evidence="2" id="KW-0813">Transport</keyword>
<dbReference type="PANTHER" id="PTHR46743:SF2">
    <property type="entry name" value="TEICHOIC ACIDS EXPORT ATP-BINDING PROTEIN TAGH"/>
    <property type="match status" value="1"/>
</dbReference>
<dbReference type="PROSITE" id="PS50893">
    <property type="entry name" value="ABC_TRANSPORTER_2"/>
    <property type="match status" value="1"/>
</dbReference>
<organism evidence="7">
    <name type="scientific">Singulisphaera sp. Ch08</name>
    <dbReference type="NCBI Taxonomy" id="3120278"/>
    <lineage>
        <taxon>Bacteria</taxon>
        <taxon>Pseudomonadati</taxon>
        <taxon>Planctomycetota</taxon>
        <taxon>Planctomycetia</taxon>
        <taxon>Isosphaerales</taxon>
        <taxon>Isosphaeraceae</taxon>
        <taxon>Singulisphaera</taxon>
    </lineage>
</organism>
<dbReference type="Pfam" id="PF00005">
    <property type="entry name" value="ABC_tran"/>
    <property type="match status" value="1"/>
</dbReference>
<dbReference type="CDD" id="cd03220">
    <property type="entry name" value="ABC_KpsT_Wzt"/>
    <property type="match status" value="1"/>
</dbReference>
<dbReference type="GO" id="GO:0016020">
    <property type="term" value="C:membrane"/>
    <property type="evidence" value="ECO:0007669"/>
    <property type="project" value="InterPro"/>
</dbReference>
<dbReference type="GO" id="GO:0140359">
    <property type="term" value="F:ABC-type transporter activity"/>
    <property type="evidence" value="ECO:0007669"/>
    <property type="project" value="InterPro"/>
</dbReference>
<evidence type="ECO:0000256" key="2">
    <source>
        <dbReference type="ARBA" id="ARBA00022448"/>
    </source>
</evidence>
<feature type="region of interest" description="Disordered" evidence="5">
    <location>
        <begin position="407"/>
        <end position="435"/>
    </location>
</feature>
<gene>
    <name evidence="7" type="ORF">V5E97_15260</name>
</gene>
<reference evidence="7" key="1">
    <citation type="submission" date="2024-05" db="EMBL/GenBank/DDBJ databases">
        <title>Planctomycetes of the genus Singulisphaera possess chitinolytic capabilities.</title>
        <authorList>
            <person name="Ivanova A."/>
        </authorList>
    </citation>
    <scope>NUCLEOTIDE SEQUENCE</scope>
    <source>
        <strain evidence="7">Ch08T</strain>
    </source>
</reference>
<dbReference type="InterPro" id="IPR003593">
    <property type="entry name" value="AAA+_ATPase"/>
</dbReference>
<dbReference type="EMBL" id="CP155447">
    <property type="protein sequence ID" value="XBH07344.1"/>
    <property type="molecule type" value="Genomic_DNA"/>
</dbReference>
<keyword evidence="3" id="KW-0547">Nucleotide-binding</keyword>
<evidence type="ECO:0000313" key="7">
    <source>
        <dbReference type="EMBL" id="XBH07344.1"/>
    </source>
</evidence>
<dbReference type="Gene3D" id="3.40.50.300">
    <property type="entry name" value="P-loop containing nucleotide triphosphate hydrolases"/>
    <property type="match status" value="1"/>
</dbReference>
<dbReference type="GO" id="GO:0016887">
    <property type="term" value="F:ATP hydrolysis activity"/>
    <property type="evidence" value="ECO:0007669"/>
    <property type="project" value="InterPro"/>
</dbReference>
<evidence type="ECO:0000256" key="3">
    <source>
        <dbReference type="ARBA" id="ARBA00022741"/>
    </source>
</evidence>
<dbReference type="GO" id="GO:0005524">
    <property type="term" value="F:ATP binding"/>
    <property type="evidence" value="ECO:0007669"/>
    <property type="project" value="UniProtKB-KW"/>
</dbReference>
<dbReference type="SMART" id="SM00382">
    <property type="entry name" value="AAA"/>
    <property type="match status" value="1"/>
</dbReference>
<name>A0AAU7CQR8_9BACT</name>
<dbReference type="InterPro" id="IPR027417">
    <property type="entry name" value="P-loop_NTPase"/>
</dbReference>